<dbReference type="InterPro" id="IPR014044">
    <property type="entry name" value="CAP_dom"/>
</dbReference>
<dbReference type="InterPro" id="IPR001283">
    <property type="entry name" value="CRISP-related"/>
</dbReference>
<protein>
    <submittedName>
        <fullName evidence="4">Cysteine-rich secretory protein 1</fullName>
    </submittedName>
</protein>
<dbReference type="PANTHER" id="PTHR10334">
    <property type="entry name" value="CYSTEINE-RICH SECRETORY PROTEIN-RELATED"/>
    <property type="match status" value="1"/>
</dbReference>
<dbReference type="SMART" id="SM00198">
    <property type="entry name" value="SCP"/>
    <property type="match status" value="1"/>
</dbReference>
<feature type="region of interest" description="Disordered" evidence="1">
    <location>
        <begin position="269"/>
        <end position="382"/>
    </location>
</feature>
<dbReference type="SUPFAM" id="SSF55797">
    <property type="entry name" value="PR-1-like"/>
    <property type="match status" value="1"/>
</dbReference>
<reference evidence="5" key="1">
    <citation type="submission" date="2017-01" db="EMBL/GenBank/DDBJ databases">
        <title>Comparative genomics of anhydrobiosis in the tardigrade Hypsibius dujardini.</title>
        <authorList>
            <person name="Yoshida Y."/>
            <person name="Koutsovoulos G."/>
            <person name="Laetsch D."/>
            <person name="Stevens L."/>
            <person name="Kumar S."/>
            <person name="Horikawa D."/>
            <person name="Ishino K."/>
            <person name="Komine S."/>
            <person name="Tomita M."/>
            <person name="Blaxter M."/>
            <person name="Arakawa K."/>
        </authorList>
    </citation>
    <scope>NUCLEOTIDE SEQUENCE [LARGE SCALE GENOMIC DNA]</scope>
    <source>
        <strain evidence="5">Z151</strain>
    </source>
</reference>
<accession>A0A1W0WNP0</accession>
<keyword evidence="2" id="KW-0732">Signal</keyword>
<dbReference type="InterPro" id="IPR042076">
    <property type="entry name" value="Crisp-like_dom"/>
</dbReference>
<dbReference type="Pfam" id="PF08562">
    <property type="entry name" value="Crisp"/>
    <property type="match status" value="1"/>
</dbReference>
<feature type="chain" id="PRO_5010735321" evidence="2">
    <location>
        <begin position="24"/>
        <end position="417"/>
    </location>
</feature>
<feature type="compositionally biased region" description="Low complexity" evidence="1">
    <location>
        <begin position="278"/>
        <end position="292"/>
    </location>
</feature>
<evidence type="ECO:0000256" key="2">
    <source>
        <dbReference type="SAM" id="SignalP"/>
    </source>
</evidence>
<name>A0A1W0WNP0_HYPEX</name>
<feature type="compositionally biased region" description="Polar residues" evidence="1">
    <location>
        <begin position="346"/>
        <end position="382"/>
    </location>
</feature>
<dbReference type="AlphaFoldDB" id="A0A1W0WNP0"/>
<keyword evidence="5" id="KW-1185">Reference proteome</keyword>
<organism evidence="4 5">
    <name type="scientific">Hypsibius exemplaris</name>
    <name type="common">Freshwater tardigrade</name>
    <dbReference type="NCBI Taxonomy" id="2072580"/>
    <lineage>
        <taxon>Eukaryota</taxon>
        <taxon>Metazoa</taxon>
        <taxon>Ecdysozoa</taxon>
        <taxon>Tardigrada</taxon>
        <taxon>Eutardigrada</taxon>
        <taxon>Parachela</taxon>
        <taxon>Hypsibioidea</taxon>
        <taxon>Hypsibiidae</taxon>
        <taxon>Hypsibius</taxon>
    </lineage>
</organism>
<feature type="signal peptide" evidence="2">
    <location>
        <begin position="1"/>
        <end position="23"/>
    </location>
</feature>
<feature type="domain" description="SCP" evidence="3">
    <location>
        <begin position="40"/>
        <end position="189"/>
    </location>
</feature>
<dbReference type="Pfam" id="PF00188">
    <property type="entry name" value="CAP"/>
    <property type="match status" value="1"/>
</dbReference>
<dbReference type="PROSITE" id="PS01009">
    <property type="entry name" value="CRISP_1"/>
    <property type="match status" value="1"/>
</dbReference>
<dbReference type="InterPro" id="IPR013871">
    <property type="entry name" value="Cysteine_rich_secretory"/>
</dbReference>
<dbReference type="SUPFAM" id="SSF57546">
    <property type="entry name" value="Crisp domain-like"/>
    <property type="match status" value="1"/>
</dbReference>
<dbReference type="PRINTS" id="PR00837">
    <property type="entry name" value="V5TPXLIKE"/>
</dbReference>
<dbReference type="Proteomes" id="UP000192578">
    <property type="component" value="Unassembled WGS sequence"/>
</dbReference>
<feature type="compositionally biased region" description="Low complexity" evidence="1">
    <location>
        <begin position="332"/>
        <end position="345"/>
    </location>
</feature>
<dbReference type="InterPro" id="IPR035940">
    <property type="entry name" value="CAP_sf"/>
</dbReference>
<comment type="caution">
    <text evidence="4">The sequence shown here is derived from an EMBL/GenBank/DDBJ whole genome shotgun (WGS) entry which is preliminary data.</text>
</comment>
<dbReference type="OrthoDB" id="5877551at2759"/>
<sequence>MALHQAKLSLIILALFAPHLSQAKPSSEQLQDARNTQHPEVQEFLTKQLNDFRRTVEATDMLEMGWDNESQELAQKLTDRCDFRLPKGAAEEAQYLQTSKHKCGLNMARSTGRIGWNETMHLWFKGGKTFRFGVDPKVPVGHYTAMVWAKSYLFGCGYTHCTTPSRHGASWPVYDFFACTFCPAGNITPERLFRPYVPGERCSKCPSACKDGLCTNSCPESNIYANCDELFPTGCGENVSEDMQSTLQPFEKQCKATCLCQGKDEVRSEQRWATPVKTNSNSTPTPSTTPTPLFSPKNPLQLHSTSTPTPLHLHSNSFHNSTLTPLQRHSNSTSTPTPLQLLPQLHSNSTPTPLQRHSNSTSTPTPLQLHSNATPTPFQLHSNSNSTPTLLHRFGNGFTVHLEGAGHAGKLKIQPQD</sequence>
<dbReference type="InterPro" id="IPR018244">
    <property type="entry name" value="Allrgn_V5/Tpx1_CS"/>
</dbReference>
<dbReference type="Gene3D" id="1.10.10.740">
    <property type="entry name" value="Crisp domain"/>
    <property type="match status" value="1"/>
</dbReference>
<evidence type="ECO:0000259" key="3">
    <source>
        <dbReference type="SMART" id="SM00198"/>
    </source>
</evidence>
<evidence type="ECO:0000313" key="4">
    <source>
        <dbReference type="EMBL" id="OQV16831.1"/>
    </source>
</evidence>
<feature type="compositionally biased region" description="Polar residues" evidence="1">
    <location>
        <begin position="301"/>
        <end position="331"/>
    </location>
</feature>
<evidence type="ECO:0000256" key="1">
    <source>
        <dbReference type="SAM" id="MobiDB-lite"/>
    </source>
</evidence>
<dbReference type="Gene3D" id="3.40.33.10">
    <property type="entry name" value="CAP"/>
    <property type="match status" value="1"/>
</dbReference>
<proteinExistence type="predicted"/>
<gene>
    <name evidence="4" type="ORF">BV898_09003</name>
</gene>
<evidence type="ECO:0000313" key="5">
    <source>
        <dbReference type="Proteomes" id="UP000192578"/>
    </source>
</evidence>
<dbReference type="EMBL" id="MTYJ01000069">
    <property type="protein sequence ID" value="OQV16831.1"/>
    <property type="molecule type" value="Genomic_DNA"/>
</dbReference>
<dbReference type="GO" id="GO:0005576">
    <property type="term" value="C:extracellular region"/>
    <property type="evidence" value="ECO:0007669"/>
    <property type="project" value="InterPro"/>
</dbReference>